<dbReference type="PIRSF" id="PIRSF018266">
    <property type="entry name" value="FecR"/>
    <property type="match status" value="1"/>
</dbReference>
<feature type="domain" description="FecR protein" evidence="3">
    <location>
        <begin position="122"/>
        <end position="216"/>
    </location>
</feature>
<organism evidence="5 6">
    <name type="scientific">Parapedobacter defluvii</name>
    <dbReference type="NCBI Taxonomy" id="2045106"/>
    <lineage>
        <taxon>Bacteria</taxon>
        <taxon>Pseudomonadati</taxon>
        <taxon>Bacteroidota</taxon>
        <taxon>Sphingobacteriia</taxon>
        <taxon>Sphingobacteriales</taxon>
        <taxon>Sphingobacteriaceae</taxon>
        <taxon>Parapedobacter</taxon>
    </lineage>
</organism>
<feature type="region of interest" description="Disordered" evidence="1">
    <location>
        <begin position="30"/>
        <end position="50"/>
    </location>
</feature>
<feature type="transmembrane region" description="Helical" evidence="2">
    <location>
        <begin position="85"/>
        <end position="105"/>
    </location>
</feature>
<evidence type="ECO:0000259" key="3">
    <source>
        <dbReference type="Pfam" id="PF04773"/>
    </source>
</evidence>
<accession>A0ABQ1KXF6</accession>
<dbReference type="Proteomes" id="UP000597338">
    <property type="component" value="Unassembled WGS sequence"/>
</dbReference>
<comment type="caution">
    <text evidence="5">The sequence shown here is derived from an EMBL/GenBank/DDBJ whole genome shotgun (WGS) entry which is preliminary data.</text>
</comment>
<dbReference type="EMBL" id="BMIK01000001">
    <property type="protein sequence ID" value="GGC14066.1"/>
    <property type="molecule type" value="Genomic_DNA"/>
</dbReference>
<evidence type="ECO:0000259" key="4">
    <source>
        <dbReference type="Pfam" id="PF16344"/>
    </source>
</evidence>
<dbReference type="PANTHER" id="PTHR30273:SF2">
    <property type="entry name" value="PROTEIN FECR"/>
    <property type="match status" value="1"/>
</dbReference>
<evidence type="ECO:0000313" key="6">
    <source>
        <dbReference type="Proteomes" id="UP000597338"/>
    </source>
</evidence>
<keyword evidence="2" id="KW-1133">Transmembrane helix</keyword>
<keyword evidence="2" id="KW-0472">Membrane</keyword>
<dbReference type="InterPro" id="IPR006860">
    <property type="entry name" value="FecR"/>
</dbReference>
<feature type="domain" description="Protein FecR C-terminal" evidence="4">
    <location>
        <begin position="260"/>
        <end position="327"/>
    </location>
</feature>
<dbReference type="InterPro" id="IPR032508">
    <property type="entry name" value="FecR_C"/>
</dbReference>
<proteinExistence type="predicted"/>
<dbReference type="Gene3D" id="2.60.120.1440">
    <property type="match status" value="1"/>
</dbReference>
<dbReference type="Gene3D" id="3.55.50.30">
    <property type="match status" value="1"/>
</dbReference>
<dbReference type="PANTHER" id="PTHR30273">
    <property type="entry name" value="PERIPLASMIC SIGNAL SENSOR AND SIGMA FACTOR ACTIVATOR FECR-RELATED"/>
    <property type="match status" value="1"/>
</dbReference>
<evidence type="ECO:0000256" key="2">
    <source>
        <dbReference type="SAM" id="Phobius"/>
    </source>
</evidence>
<keyword evidence="2" id="KW-0812">Transmembrane</keyword>
<gene>
    <name evidence="5" type="ORF">GCM10011386_02190</name>
</gene>
<dbReference type="Pfam" id="PF16344">
    <property type="entry name" value="FecR_C"/>
    <property type="match status" value="1"/>
</dbReference>
<evidence type="ECO:0000313" key="5">
    <source>
        <dbReference type="EMBL" id="GGC14066.1"/>
    </source>
</evidence>
<dbReference type="Pfam" id="PF04773">
    <property type="entry name" value="FecR"/>
    <property type="match status" value="1"/>
</dbReference>
<keyword evidence="6" id="KW-1185">Reference proteome</keyword>
<protein>
    <submittedName>
        <fullName evidence="5">Anti-sigma factor</fullName>
    </submittedName>
</protein>
<reference evidence="6" key="1">
    <citation type="journal article" date="2019" name="Int. J. Syst. Evol. Microbiol.">
        <title>The Global Catalogue of Microorganisms (GCM) 10K type strain sequencing project: providing services to taxonomists for standard genome sequencing and annotation.</title>
        <authorList>
            <consortium name="The Broad Institute Genomics Platform"/>
            <consortium name="The Broad Institute Genome Sequencing Center for Infectious Disease"/>
            <person name="Wu L."/>
            <person name="Ma J."/>
        </authorList>
    </citation>
    <scope>NUCLEOTIDE SEQUENCE [LARGE SCALE GENOMIC DNA]</scope>
    <source>
        <strain evidence="6">CGMCC 1.15342</strain>
    </source>
</reference>
<name>A0ABQ1KXF6_9SPHI</name>
<dbReference type="InterPro" id="IPR012373">
    <property type="entry name" value="Ferrdict_sens_TM"/>
</dbReference>
<evidence type="ECO:0000256" key="1">
    <source>
        <dbReference type="SAM" id="MobiDB-lite"/>
    </source>
</evidence>
<sequence>MEVTPEMLQRYHEGLCSPEERDAVIAWLNETTPSATSHPSPAEDDDPDIGDRIWQRIQDNQGLQQHQSPKESVTTGPRSIKFKPIIRVAAIFLAVLSVGTLLLFLKKNKNPVDAPAAQITRTVEIPNGKKGQLTLPDGTVVYLNAGSTLRYPDRFPADSREVYLVGEAYFDVTADSKRPFRITTDQTVTEVLGTAFNLTAYPDEQQTVLVEQGSVRFASLHASKELVVHAGEGARYQTGGSLTSIDNIPTDRLAWKTNNLVFNNHRLADIAKRIQRWYGVTVEIKREELNTMTFTGSFDNAALKELMDDLSFVMQFRYQIINQHITIY</sequence>
<feature type="compositionally biased region" description="Polar residues" evidence="1">
    <location>
        <begin position="30"/>
        <end position="39"/>
    </location>
</feature>